<feature type="region of interest" description="Disordered" evidence="4">
    <location>
        <begin position="447"/>
        <end position="467"/>
    </location>
</feature>
<evidence type="ECO:0000256" key="2">
    <source>
        <dbReference type="ARBA" id="ARBA00023006"/>
    </source>
</evidence>
<dbReference type="PANTHER" id="PTHR13430:SF4">
    <property type="entry name" value="AUTOPHAGY-RELATED PROTEIN 13"/>
    <property type="match status" value="1"/>
</dbReference>
<organism evidence="6 7">
    <name type="scientific">Puccinia sorghi</name>
    <dbReference type="NCBI Taxonomy" id="27349"/>
    <lineage>
        <taxon>Eukaryota</taxon>
        <taxon>Fungi</taxon>
        <taxon>Dikarya</taxon>
        <taxon>Basidiomycota</taxon>
        <taxon>Pucciniomycotina</taxon>
        <taxon>Pucciniomycetes</taxon>
        <taxon>Pucciniales</taxon>
        <taxon>Pucciniaceae</taxon>
        <taxon>Puccinia</taxon>
    </lineage>
</organism>
<comment type="similarity">
    <text evidence="1 3">Belongs to the ATG13 family. Fungi subfamily.</text>
</comment>
<dbReference type="Pfam" id="PF10033">
    <property type="entry name" value="ATG13"/>
    <property type="match status" value="1"/>
</dbReference>
<dbReference type="Gene3D" id="3.30.900.10">
    <property type="entry name" value="HORMA domain"/>
    <property type="match status" value="1"/>
</dbReference>
<feature type="region of interest" description="Disordered" evidence="4">
    <location>
        <begin position="405"/>
        <end position="425"/>
    </location>
</feature>
<keyword evidence="2 3" id="KW-0072">Autophagy</keyword>
<dbReference type="STRING" id="27349.A0A0L6V362"/>
<dbReference type="Proteomes" id="UP000037035">
    <property type="component" value="Unassembled WGS sequence"/>
</dbReference>
<feature type="compositionally biased region" description="Acidic residues" evidence="4">
    <location>
        <begin position="896"/>
        <end position="912"/>
    </location>
</feature>
<feature type="compositionally biased region" description="Low complexity" evidence="4">
    <location>
        <begin position="612"/>
        <end position="621"/>
    </location>
</feature>
<dbReference type="PANTHER" id="PTHR13430">
    <property type="match status" value="1"/>
</dbReference>
<reference evidence="6 7" key="1">
    <citation type="submission" date="2015-08" db="EMBL/GenBank/DDBJ databases">
        <title>Next Generation Sequencing and Analysis of the Genome of Puccinia sorghi L Schw, the Causal Agent of Maize Common Rust.</title>
        <authorList>
            <person name="Rochi L."/>
            <person name="Burguener G."/>
            <person name="Darino M."/>
            <person name="Turjanski A."/>
            <person name="Kreff E."/>
            <person name="Dieguez M.J."/>
            <person name="Sacco F."/>
        </authorList>
    </citation>
    <scope>NUCLEOTIDE SEQUENCE [LARGE SCALE GENOMIC DNA]</scope>
    <source>
        <strain evidence="6 7">RO10H11247</strain>
    </source>
</reference>
<feature type="region of interest" description="Disordered" evidence="4">
    <location>
        <begin position="763"/>
        <end position="920"/>
    </location>
</feature>
<dbReference type="GO" id="GO:0034727">
    <property type="term" value="P:piecemeal microautophagy of the nucleus"/>
    <property type="evidence" value="ECO:0007669"/>
    <property type="project" value="TreeGrafter"/>
</dbReference>
<evidence type="ECO:0000313" key="6">
    <source>
        <dbReference type="EMBL" id="KNZ54570.1"/>
    </source>
</evidence>
<feature type="compositionally biased region" description="Polar residues" evidence="4">
    <location>
        <begin position="811"/>
        <end position="826"/>
    </location>
</feature>
<dbReference type="GO" id="GO:0000423">
    <property type="term" value="P:mitophagy"/>
    <property type="evidence" value="ECO:0007669"/>
    <property type="project" value="TreeGrafter"/>
</dbReference>
<evidence type="ECO:0000256" key="4">
    <source>
        <dbReference type="SAM" id="MobiDB-lite"/>
    </source>
</evidence>
<gene>
    <name evidence="6" type="ORF">VP01_2910g2</name>
</gene>
<dbReference type="EMBL" id="LAVV01007847">
    <property type="protein sequence ID" value="KNZ54570.1"/>
    <property type="molecule type" value="Genomic_DNA"/>
</dbReference>
<feature type="compositionally biased region" description="Acidic residues" evidence="4">
    <location>
        <begin position="726"/>
        <end position="739"/>
    </location>
</feature>
<feature type="compositionally biased region" description="Low complexity" evidence="4">
    <location>
        <begin position="525"/>
        <end position="546"/>
    </location>
</feature>
<evidence type="ECO:0000259" key="5">
    <source>
        <dbReference type="Pfam" id="PF10033"/>
    </source>
</evidence>
<evidence type="ECO:0000313" key="7">
    <source>
        <dbReference type="Proteomes" id="UP000037035"/>
    </source>
</evidence>
<feature type="compositionally biased region" description="Low complexity" evidence="4">
    <location>
        <begin position="715"/>
        <end position="725"/>
    </location>
</feature>
<dbReference type="AlphaFoldDB" id="A0A0L6V362"/>
<feature type="region of interest" description="Disordered" evidence="4">
    <location>
        <begin position="481"/>
        <end position="632"/>
    </location>
</feature>
<sequence length="920" mass="101236">MPPIDTPTGTGFKTRQNNNNKSDQIIHHIYCKSTQLITNARIEQQTNNNKHDKWVSLFNLELQDPDYFKEELKTWKSISSVLYSLSNSSSTNSQQQLTNYHLIPVLIFEIILDIQALPPNSFLTLIDSKAREHTIDHRINQTTTHHLHHPSSTRNLITHKNIVIERWSISLIGPIPTNSNSLEPPTVYRHSIIHFRALYSYLRTMPASTLFQKLKKNTTNPEHALLKIGCRISTTDPTHEALLDPFNPNYHFHHPHHEIGIFQDLTNSQTNCPPDSISTFDFPSIQTPRGSIKTRVIYRNHIEFRIGDKEKILSSHFRYQDQLEPPLKNHHTNPLSAFYRTACSKFTRSGVSAPNSTNSNIYPSQSHYNNSPPDTNLKPNSISPNLPSELYSSNYPPLTSYGSLSSRHLPAHRPPSSTSLDHLFTPVIKPSSDPLTADILAATESSPFGSATQTRPTHHGTGTGNSSALTAKLAAHPQLLPPVMSNALPGPSSPNRSNSSSTTAATGGNSKMAGSNMGASPRQFSILSSSPRSGPSSSIRISSGRPQPQQIPFNPAHLLSAASPTMPGGSSGSSYPLISGPLSPLPTETSQRSVPPGQPMMRRYSSSRHSRSFGQASSSGGTSLHTGDSGGSLGRRALLNSYSGFDEHHRRLSEDSHRNDINQFLKLIDSSQIIPSDRTPTRAHQWNRPAHLRYQRRTRDSTTAPKNEQTKEQDAVAAVDTPAAAIEEENNDDDDDDDESLSQLMKEKLDLTLKKLAGSVLPIPEEPFPITEPYRPVASGSRPTPYFGVLTGLGVSSNAETPSGPADGHASSVSRTGKTRSGSFSLPPSGLATLQRLREEDEPLEPPPPTSSPAIELAPPPHSHQHNDDQTDLQLDDHKAQPGDDSSNQQLHIDQPNDEDVDQQDRDDETDCLDPIRIEL</sequence>
<feature type="compositionally biased region" description="Basic and acidic residues" evidence="4">
    <location>
        <begin position="865"/>
        <end position="882"/>
    </location>
</feature>
<name>A0A0L6V362_9BASI</name>
<dbReference type="VEuPathDB" id="FungiDB:VP01_2910g2"/>
<comment type="caution">
    <text evidence="6">The sequence shown here is derived from an EMBL/GenBank/DDBJ whole genome shotgun (WGS) entry which is preliminary data.</text>
</comment>
<feature type="compositionally biased region" description="Low complexity" evidence="4">
    <location>
        <begin position="489"/>
        <end position="510"/>
    </location>
</feature>
<dbReference type="OrthoDB" id="70161at2759"/>
<feature type="region of interest" description="Disordered" evidence="4">
    <location>
        <begin position="672"/>
        <end position="739"/>
    </location>
</feature>
<feature type="domain" description="Autophagy-related protein 13 N-terminal" evidence="5">
    <location>
        <begin position="26"/>
        <end position="304"/>
    </location>
</feature>
<dbReference type="GO" id="GO:1990316">
    <property type="term" value="C:Atg1/ULK1 kinase complex"/>
    <property type="evidence" value="ECO:0007669"/>
    <property type="project" value="InterPro"/>
</dbReference>
<proteinExistence type="inferred from homology"/>
<accession>A0A0L6V362</accession>
<dbReference type="InterPro" id="IPR036570">
    <property type="entry name" value="HORMA_dom_sf"/>
</dbReference>
<feature type="region of interest" description="Disordered" evidence="4">
    <location>
        <begin position="349"/>
        <end position="389"/>
    </location>
</feature>
<dbReference type="InterPro" id="IPR040182">
    <property type="entry name" value="ATG13"/>
</dbReference>
<keyword evidence="7" id="KW-1185">Reference proteome</keyword>
<feature type="compositionally biased region" description="Low complexity" evidence="4">
    <location>
        <begin position="563"/>
        <end position="586"/>
    </location>
</feature>
<dbReference type="GO" id="GO:0034497">
    <property type="term" value="P:protein localization to phagophore assembly site"/>
    <property type="evidence" value="ECO:0007669"/>
    <property type="project" value="TreeGrafter"/>
</dbReference>
<evidence type="ECO:0000256" key="1">
    <source>
        <dbReference type="ARBA" id="ARBA00005246"/>
    </source>
</evidence>
<dbReference type="InterPro" id="IPR018731">
    <property type="entry name" value="Atg13_N"/>
</dbReference>
<dbReference type="GO" id="GO:0005829">
    <property type="term" value="C:cytosol"/>
    <property type="evidence" value="ECO:0007669"/>
    <property type="project" value="TreeGrafter"/>
</dbReference>
<evidence type="ECO:0000256" key="3">
    <source>
        <dbReference type="RuleBase" id="RU361214"/>
    </source>
</evidence>
<dbReference type="GO" id="GO:0000407">
    <property type="term" value="C:phagophore assembly site"/>
    <property type="evidence" value="ECO:0007669"/>
    <property type="project" value="TreeGrafter"/>
</dbReference>
<protein>
    <recommendedName>
        <fullName evidence="3">Autophagy-related protein 13</fullName>
    </recommendedName>
</protein>